<feature type="transmembrane region" description="Helical" evidence="1">
    <location>
        <begin position="12"/>
        <end position="30"/>
    </location>
</feature>
<protein>
    <recommendedName>
        <fullName evidence="6">Pilus assembly protein PilX</fullName>
    </recommendedName>
</protein>
<organism evidence="4 5">
    <name type="scientific">Noviherbaspirillum sedimenti</name>
    <dbReference type="NCBI Taxonomy" id="2320865"/>
    <lineage>
        <taxon>Bacteria</taxon>
        <taxon>Pseudomonadati</taxon>
        <taxon>Pseudomonadota</taxon>
        <taxon>Betaproteobacteria</taxon>
        <taxon>Burkholderiales</taxon>
        <taxon>Oxalobacteraceae</taxon>
        <taxon>Noviherbaspirillum</taxon>
    </lineage>
</organism>
<accession>A0A3A3G6A1</accession>
<sequence length="164" mass="17503">MVFSQRQRGAALITGLIIMVILTLLAVASMRTTIMEEKMAGNARDIDIAFQSAEAAIRAGEDVLNGATLPAFSTSGAHLTAAVRNDEYWLSTHNWGTSSIAYSGTLEGTSGNPRYVIEEMAAVPESGGSLKMGAIEEKGIYRITVRGAGASPNAKVYLQSTYRR</sequence>
<feature type="domain" description="Type 4 fimbrial biogenesis protein PilX N-terminal" evidence="3">
    <location>
        <begin position="8"/>
        <end position="58"/>
    </location>
</feature>
<dbReference type="EMBL" id="QYUQ01000002">
    <property type="protein sequence ID" value="RJG03968.1"/>
    <property type="molecule type" value="Genomic_DNA"/>
</dbReference>
<keyword evidence="5" id="KW-1185">Reference proteome</keyword>
<proteinExistence type="predicted"/>
<dbReference type="RefSeq" id="WP_119787452.1">
    <property type="nucleotide sequence ID" value="NZ_QYUQ01000002.1"/>
</dbReference>
<dbReference type="Pfam" id="PF14341">
    <property type="entry name" value="PilX_N"/>
    <property type="match status" value="1"/>
</dbReference>
<evidence type="ECO:0000313" key="5">
    <source>
        <dbReference type="Proteomes" id="UP000266327"/>
    </source>
</evidence>
<gene>
    <name evidence="4" type="ORF">D3878_22220</name>
</gene>
<dbReference type="InterPro" id="IPR025205">
    <property type="entry name" value="PilX/PilW_C"/>
</dbReference>
<evidence type="ECO:0000259" key="2">
    <source>
        <dbReference type="Pfam" id="PF13681"/>
    </source>
</evidence>
<reference evidence="5" key="1">
    <citation type="submission" date="2018-09" db="EMBL/GenBank/DDBJ databases">
        <authorList>
            <person name="Zhu H."/>
        </authorList>
    </citation>
    <scope>NUCLEOTIDE SEQUENCE [LARGE SCALE GENOMIC DNA]</scope>
    <source>
        <strain evidence="5">K1S02-23</strain>
    </source>
</reference>
<dbReference type="AlphaFoldDB" id="A0A3A3G6A1"/>
<keyword evidence="1" id="KW-0472">Membrane</keyword>
<evidence type="ECO:0000259" key="3">
    <source>
        <dbReference type="Pfam" id="PF14341"/>
    </source>
</evidence>
<evidence type="ECO:0000256" key="1">
    <source>
        <dbReference type="SAM" id="Phobius"/>
    </source>
</evidence>
<name>A0A3A3G6A1_9BURK</name>
<comment type="caution">
    <text evidence="4">The sequence shown here is derived from an EMBL/GenBank/DDBJ whole genome shotgun (WGS) entry which is preliminary data.</text>
</comment>
<feature type="domain" description="PilX/PilW C-terminal" evidence="2">
    <location>
        <begin position="85"/>
        <end position="164"/>
    </location>
</feature>
<evidence type="ECO:0000313" key="4">
    <source>
        <dbReference type="EMBL" id="RJG03968.1"/>
    </source>
</evidence>
<keyword evidence="1" id="KW-1133">Transmembrane helix</keyword>
<dbReference type="InterPro" id="IPR025746">
    <property type="entry name" value="PilX_N_dom"/>
</dbReference>
<dbReference type="Pfam" id="PF13681">
    <property type="entry name" value="PilX"/>
    <property type="match status" value="1"/>
</dbReference>
<dbReference type="Proteomes" id="UP000266327">
    <property type="component" value="Unassembled WGS sequence"/>
</dbReference>
<keyword evidence="1" id="KW-0812">Transmembrane</keyword>
<dbReference type="OrthoDB" id="5405962at2"/>
<evidence type="ECO:0008006" key="6">
    <source>
        <dbReference type="Google" id="ProtNLM"/>
    </source>
</evidence>